<feature type="repeat" description="WD" evidence="3">
    <location>
        <begin position="877"/>
        <end position="909"/>
    </location>
</feature>
<dbReference type="Pfam" id="PF00400">
    <property type="entry name" value="WD40"/>
    <property type="match status" value="7"/>
</dbReference>
<protein>
    <recommendedName>
        <fullName evidence="7">Anaphase-promoting complex subunit 4 WD40 domain-containing protein</fullName>
    </recommendedName>
</protein>
<dbReference type="KEGG" id="bbae:FRD01_17340"/>
<feature type="compositionally biased region" description="Basic and acidic residues" evidence="4">
    <location>
        <begin position="627"/>
        <end position="640"/>
    </location>
</feature>
<name>A0A5B8XTG5_9DELT</name>
<dbReference type="PROSITE" id="PS50294">
    <property type="entry name" value="WD_REPEATS_REGION"/>
    <property type="match status" value="2"/>
</dbReference>
<dbReference type="Proteomes" id="UP000321595">
    <property type="component" value="Chromosome"/>
</dbReference>
<reference evidence="5 6" key="1">
    <citation type="submission" date="2019-08" db="EMBL/GenBank/DDBJ databases">
        <authorList>
            <person name="Liang Q."/>
        </authorList>
    </citation>
    <scope>NUCLEOTIDE SEQUENCE [LARGE SCALE GENOMIC DNA]</scope>
    <source>
        <strain evidence="5 6">V1718</strain>
    </source>
</reference>
<dbReference type="PANTHER" id="PTHR22847">
    <property type="entry name" value="WD40 REPEAT PROTEIN"/>
    <property type="match status" value="1"/>
</dbReference>
<accession>A0A5B8XTG5</accession>
<sequence>MLNRPKFAVNENFTLVAREQGHRELVIYRLGDGEVAEELVRTEVPGLSLMALMFRAEDELVLLTKDGRLVAMKLVISEESEASLEELWTHEFKAEITCADTRNAGAHTEILCGDQRGFVFLVDIENEPVWALGHAHRDAIVSVYFDHHRNRFVSTGRDRLIQIWTTSSQTLENAETGEISPQDVLGFFDVPEGPDGEKSEVTSDDVLEFFSMAISDHKEAEAPAKPSAPPLLKPEITLEGLEGWALAARFSSDGNRLVTGGMDNGVYLWDLSTRTLISAQFAHFGWVVDVEFSPDDSLIVSASWDNTIGMFDGHTLEARVCLEFHKDYVSDLQFIGSETLVSAGYDRQLGFWNWRVPELEKGLIAHADWIEALAPFGQGVLSVSSDGTMRTWSLSAEPIKHFGTDTSAGIELGDAVTFDEYVDAPKREWASAEAAKPSVSYRDLRTSGFSQTRSGTALSMLESAVGSAPDPIEELPPIEEAEAGHGFDQPSSGTQTTFKALGPENSAPEPEPLPEPPAPEPEPLPEPPTDLHEDTPVQEEAIPAAAVAEAPKPRLPTLPKIGAIPKPKRADQDESTPSSPPGRIVVDTPSSKPMAEPEEVGDEVSFGGVPVDPKSTMFIGASFVKKAEPKVEPAAEHEEPSSQLPSPGIGDGESIAFPMPGRPVEQEESNPRVTAFGFGPMLKGFQEPTTPAEPSEAGALSHEESDPVVDLDQLEVEPPPDFDLDIESGPIEDVSLSAADRAILDAGKDASVNQNDRTPIAFLHTNPVPDDGFVPMERGEFEPPDEMVANVSALFERVRTETSRTKVDEPEELGASTSMLDAMEEMAEELREPPKVFDVQAAELFSKRPSKPSAQASGIIRRRKRHETLSFVEKFKIRTPHEWVYAVAIHPDGDSFASCGGDNSVCIWSSTGALKQKLRVDSTGLNALGFSPDGTMLAAAGDEGVVHLWLLSQANGGVRHAKLEGHTSWVTDLVFSADSRILLSSSYDGVVRVWNLESGTTLNIYQGHQGPVAGLAHFAGKTLTAGHDGTVRVWNEQGLQIDIFDGFDMVLDCAMSPTTMAWSVANGETYIATDGQARPLLRHRGQARAMCLREDGTLLSAGEDGFVMVYDKGASEPHQSFRLNTAIWSITAHKSYLLVGADDGAIHVYGVDT</sequence>
<feature type="compositionally biased region" description="Polar residues" evidence="4">
    <location>
        <begin position="489"/>
        <end position="498"/>
    </location>
</feature>
<dbReference type="CDD" id="cd00200">
    <property type="entry name" value="WD40"/>
    <property type="match status" value="1"/>
</dbReference>
<feature type="compositionally biased region" description="Low complexity" evidence="4">
    <location>
        <begin position="539"/>
        <end position="550"/>
    </location>
</feature>
<organism evidence="5 6">
    <name type="scientific">Microvenator marinus</name>
    <dbReference type="NCBI Taxonomy" id="2600177"/>
    <lineage>
        <taxon>Bacteria</taxon>
        <taxon>Deltaproteobacteria</taxon>
        <taxon>Bradymonadales</taxon>
        <taxon>Microvenatoraceae</taxon>
        <taxon>Microvenator</taxon>
    </lineage>
</organism>
<keyword evidence="2" id="KW-0677">Repeat</keyword>
<keyword evidence="6" id="KW-1185">Reference proteome</keyword>
<gene>
    <name evidence="5" type="ORF">FRD01_17340</name>
</gene>
<dbReference type="InterPro" id="IPR001680">
    <property type="entry name" value="WD40_rpt"/>
</dbReference>
<feature type="compositionally biased region" description="Pro residues" evidence="4">
    <location>
        <begin position="509"/>
        <end position="528"/>
    </location>
</feature>
<feature type="repeat" description="WD" evidence="3">
    <location>
        <begin position="918"/>
        <end position="949"/>
    </location>
</feature>
<dbReference type="OrthoDB" id="9765809at2"/>
<feature type="repeat" description="WD" evidence="3">
    <location>
        <begin position="1005"/>
        <end position="1035"/>
    </location>
</feature>
<dbReference type="PROSITE" id="PS50082">
    <property type="entry name" value="WD_REPEATS_2"/>
    <property type="match status" value="7"/>
</dbReference>
<evidence type="ECO:0000256" key="4">
    <source>
        <dbReference type="SAM" id="MobiDB-lite"/>
    </source>
</evidence>
<dbReference type="AlphaFoldDB" id="A0A5B8XTG5"/>
<dbReference type="SUPFAM" id="SSF50978">
    <property type="entry name" value="WD40 repeat-like"/>
    <property type="match status" value="2"/>
</dbReference>
<evidence type="ECO:0000313" key="6">
    <source>
        <dbReference type="Proteomes" id="UP000321595"/>
    </source>
</evidence>
<evidence type="ECO:0000256" key="3">
    <source>
        <dbReference type="PROSITE-ProRule" id="PRU00221"/>
    </source>
</evidence>
<feature type="region of interest" description="Disordered" evidence="4">
    <location>
        <begin position="683"/>
        <end position="706"/>
    </location>
</feature>
<evidence type="ECO:0000313" key="5">
    <source>
        <dbReference type="EMBL" id="QED28970.1"/>
    </source>
</evidence>
<dbReference type="EMBL" id="CP042467">
    <property type="protein sequence ID" value="QED28970.1"/>
    <property type="molecule type" value="Genomic_DNA"/>
</dbReference>
<dbReference type="Gene3D" id="2.130.10.10">
    <property type="entry name" value="YVTN repeat-like/Quinoprotein amine dehydrogenase"/>
    <property type="match status" value="5"/>
</dbReference>
<dbReference type="PROSITE" id="PS00678">
    <property type="entry name" value="WD_REPEATS_1"/>
    <property type="match status" value="2"/>
</dbReference>
<dbReference type="PANTHER" id="PTHR22847:SF637">
    <property type="entry name" value="WD REPEAT DOMAIN 5B"/>
    <property type="match status" value="1"/>
</dbReference>
<feature type="region of interest" description="Disordered" evidence="4">
    <location>
        <begin position="627"/>
        <end position="669"/>
    </location>
</feature>
<dbReference type="InterPro" id="IPR015943">
    <property type="entry name" value="WD40/YVTN_repeat-like_dom_sf"/>
</dbReference>
<dbReference type="InterPro" id="IPR019775">
    <property type="entry name" value="WD40_repeat_CS"/>
</dbReference>
<feature type="repeat" description="WD" evidence="3">
    <location>
        <begin position="280"/>
        <end position="312"/>
    </location>
</feature>
<feature type="repeat" description="WD" evidence="3">
    <location>
        <begin position="238"/>
        <end position="279"/>
    </location>
</feature>
<keyword evidence="1 3" id="KW-0853">WD repeat</keyword>
<dbReference type="InterPro" id="IPR036322">
    <property type="entry name" value="WD40_repeat_dom_sf"/>
</dbReference>
<evidence type="ECO:0000256" key="2">
    <source>
        <dbReference type="ARBA" id="ARBA00022737"/>
    </source>
</evidence>
<proteinExistence type="predicted"/>
<feature type="repeat" description="WD" evidence="3">
    <location>
        <begin position="133"/>
        <end position="174"/>
    </location>
</feature>
<feature type="region of interest" description="Disordered" evidence="4">
    <location>
        <begin position="482"/>
        <end position="611"/>
    </location>
</feature>
<dbReference type="SMART" id="SM00320">
    <property type="entry name" value="WD40"/>
    <property type="match status" value="11"/>
</dbReference>
<evidence type="ECO:0008006" key="7">
    <source>
        <dbReference type="Google" id="ProtNLM"/>
    </source>
</evidence>
<evidence type="ECO:0000256" key="1">
    <source>
        <dbReference type="ARBA" id="ARBA00022574"/>
    </source>
</evidence>
<feature type="repeat" description="WD" evidence="3">
    <location>
        <begin position="963"/>
        <end position="1004"/>
    </location>
</feature>